<dbReference type="PANTHER" id="PTHR23505:SF79">
    <property type="entry name" value="PROTEIN SPINSTER"/>
    <property type="match status" value="1"/>
</dbReference>
<feature type="domain" description="Major facilitator superfamily (MFS) profile" evidence="7">
    <location>
        <begin position="12"/>
        <end position="427"/>
    </location>
</feature>
<keyword evidence="4 6" id="KW-1133">Transmembrane helix</keyword>
<sequence>MRQIPASEARRALWILTVVYTLSFLDRQIISIMAEPIKRELHLADWQLGVLTGLAFAIFYTTASLPVARYADRANRPRLIAVALTIWSLFTAGAAFTTSFAQLVAMRFGVGLGEAGCTPPSHALIVDYFPREKRAGAIGFYNMGISLGTLLGLAVGGLVLDRVGWRTALVVVGLPGVPIAVLVAWLLREPRTHNARSAPRTASLWTIFSHLWEKRAFRWTLLGSSLGSLMAYSLGAFTAAFFLRGHGSELGVLAGRLDAATGFSVGTIGFLGLSLGIATGVSGAAGTLIGGRTTDRFARRGVNAYMLVAALCTVLAIPLFVLVLIIPSAWMALCVFLFANFTLSFGYPAPYAGVQALVTSEMRATASALLAFGINLVGLGLGPLSVGALSDVLFHRGFDTTESLRLALFGACAVGFLGALAAFRASRCYALDAVAD</sequence>
<feature type="transmembrane region" description="Helical" evidence="6">
    <location>
        <begin position="46"/>
        <end position="67"/>
    </location>
</feature>
<feature type="transmembrane region" description="Helical" evidence="6">
    <location>
        <begin position="330"/>
        <end position="352"/>
    </location>
</feature>
<keyword evidence="5 6" id="KW-0472">Membrane</keyword>
<organism evidence="8 9">
    <name type="scientific">Sphingomonas glacialis</name>
    <dbReference type="NCBI Taxonomy" id="658225"/>
    <lineage>
        <taxon>Bacteria</taxon>
        <taxon>Pseudomonadati</taxon>
        <taxon>Pseudomonadota</taxon>
        <taxon>Alphaproteobacteria</taxon>
        <taxon>Sphingomonadales</taxon>
        <taxon>Sphingomonadaceae</taxon>
        <taxon>Sphingomonas</taxon>
    </lineage>
</organism>
<dbReference type="InterPro" id="IPR044770">
    <property type="entry name" value="MFS_spinster-like"/>
</dbReference>
<dbReference type="PROSITE" id="PS50850">
    <property type="entry name" value="MFS"/>
    <property type="match status" value="1"/>
</dbReference>
<feature type="transmembrane region" description="Helical" evidence="6">
    <location>
        <begin position="302"/>
        <end position="324"/>
    </location>
</feature>
<evidence type="ECO:0000256" key="1">
    <source>
        <dbReference type="ARBA" id="ARBA00004141"/>
    </source>
</evidence>
<keyword evidence="2" id="KW-0813">Transport</keyword>
<feature type="transmembrane region" description="Helical" evidence="6">
    <location>
        <begin position="138"/>
        <end position="159"/>
    </location>
</feature>
<dbReference type="InterPro" id="IPR011701">
    <property type="entry name" value="MFS"/>
</dbReference>
<dbReference type="InterPro" id="IPR036259">
    <property type="entry name" value="MFS_trans_sf"/>
</dbReference>
<protein>
    <submittedName>
        <fullName evidence="8">MFS transporter</fullName>
    </submittedName>
</protein>
<feature type="transmembrane region" description="Helical" evidence="6">
    <location>
        <begin position="404"/>
        <end position="423"/>
    </location>
</feature>
<dbReference type="PANTHER" id="PTHR23505">
    <property type="entry name" value="SPINSTER"/>
    <property type="match status" value="1"/>
</dbReference>
<dbReference type="Gene3D" id="1.20.1250.20">
    <property type="entry name" value="MFS general substrate transporter like domains"/>
    <property type="match status" value="1"/>
</dbReference>
<feature type="transmembrane region" description="Helical" evidence="6">
    <location>
        <begin position="364"/>
        <end position="384"/>
    </location>
</feature>
<dbReference type="SUPFAM" id="SSF103473">
    <property type="entry name" value="MFS general substrate transporter"/>
    <property type="match status" value="1"/>
</dbReference>
<dbReference type="Proteomes" id="UP000319931">
    <property type="component" value="Unassembled WGS sequence"/>
</dbReference>
<feature type="transmembrane region" description="Helical" evidence="6">
    <location>
        <begin position="219"/>
        <end position="243"/>
    </location>
</feature>
<dbReference type="Pfam" id="PF07690">
    <property type="entry name" value="MFS_1"/>
    <property type="match status" value="1"/>
</dbReference>
<gene>
    <name evidence="8" type="ORF">EAH76_03205</name>
</gene>
<evidence type="ECO:0000259" key="7">
    <source>
        <dbReference type="PROSITE" id="PS50850"/>
    </source>
</evidence>
<reference evidence="8 9" key="1">
    <citation type="journal article" date="2019" name="Environ. Microbiol.">
        <title>Species interactions and distinct microbial communities in high Arctic permafrost affected cryosols are associated with the CH4 and CO2 gas fluxes.</title>
        <authorList>
            <person name="Altshuler I."/>
            <person name="Hamel J."/>
            <person name="Turney S."/>
            <person name="Magnuson E."/>
            <person name="Levesque R."/>
            <person name="Greer C."/>
            <person name="Whyte L.G."/>
        </authorList>
    </citation>
    <scope>NUCLEOTIDE SEQUENCE [LARGE SCALE GENOMIC DNA]</scope>
    <source>
        <strain evidence="8 9">E6.1</strain>
    </source>
</reference>
<evidence type="ECO:0000256" key="3">
    <source>
        <dbReference type="ARBA" id="ARBA00022692"/>
    </source>
</evidence>
<feature type="transmembrane region" description="Helical" evidence="6">
    <location>
        <begin position="104"/>
        <end position="126"/>
    </location>
</feature>
<comment type="subcellular location">
    <subcellularLocation>
        <location evidence="1">Membrane</location>
        <topology evidence="1">Multi-pass membrane protein</topology>
    </subcellularLocation>
</comment>
<accession>A0A502G408</accession>
<dbReference type="GO" id="GO:0022857">
    <property type="term" value="F:transmembrane transporter activity"/>
    <property type="evidence" value="ECO:0007669"/>
    <property type="project" value="InterPro"/>
</dbReference>
<keyword evidence="9" id="KW-1185">Reference proteome</keyword>
<proteinExistence type="predicted"/>
<feature type="transmembrane region" description="Helical" evidence="6">
    <location>
        <begin position="165"/>
        <end position="187"/>
    </location>
</feature>
<keyword evidence="3 6" id="KW-0812">Transmembrane</keyword>
<dbReference type="AlphaFoldDB" id="A0A502G408"/>
<name>A0A502G408_9SPHN</name>
<evidence type="ECO:0000256" key="2">
    <source>
        <dbReference type="ARBA" id="ARBA00022448"/>
    </source>
</evidence>
<dbReference type="GO" id="GO:0016020">
    <property type="term" value="C:membrane"/>
    <property type="evidence" value="ECO:0007669"/>
    <property type="project" value="UniProtKB-SubCell"/>
</dbReference>
<feature type="transmembrane region" description="Helical" evidence="6">
    <location>
        <begin position="12"/>
        <end position="34"/>
    </location>
</feature>
<evidence type="ECO:0000256" key="6">
    <source>
        <dbReference type="SAM" id="Phobius"/>
    </source>
</evidence>
<feature type="transmembrane region" description="Helical" evidence="6">
    <location>
        <begin position="263"/>
        <end position="290"/>
    </location>
</feature>
<feature type="transmembrane region" description="Helical" evidence="6">
    <location>
        <begin position="79"/>
        <end position="98"/>
    </location>
</feature>
<evidence type="ECO:0000256" key="5">
    <source>
        <dbReference type="ARBA" id="ARBA00023136"/>
    </source>
</evidence>
<evidence type="ECO:0000313" key="9">
    <source>
        <dbReference type="Proteomes" id="UP000319931"/>
    </source>
</evidence>
<comment type="caution">
    <text evidence="8">The sequence shown here is derived from an EMBL/GenBank/DDBJ whole genome shotgun (WGS) entry which is preliminary data.</text>
</comment>
<evidence type="ECO:0000256" key="4">
    <source>
        <dbReference type="ARBA" id="ARBA00022989"/>
    </source>
</evidence>
<evidence type="ECO:0000313" key="8">
    <source>
        <dbReference type="EMBL" id="TPG56555.1"/>
    </source>
</evidence>
<dbReference type="InterPro" id="IPR020846">
    <property type="entry name" value="MFS_dom"/>
</dbReference>
<dbReference type="EMBL" id="RCZC01000001">
    <property type="protein sequence ID" value="TPG56555.1"/>
    <property type="molecule type" value="Genomic_DNA"/>
</dbReference>
<dbReference type="CDD" id="cd17328">
    <property type="entry name" value="MFS_spinster_like"/>
    <property type="match status" value="1"/>
</dbReference>